<dbReference type="PANTHER" id="PTHR40031:SF1">
    <property type="entry name" value="MEMBRANE-BOUND METAL-DEPENDENT HYDROLASE"/>
    <property type="match status" value="1"/>
</dbReference>
<sequence>MDSLTQLVLGASVGEAVLGKKAGNQAVVWGAIGGTIPDLDVFLNPFLSDVQSVLVHRTFSHSLFTLTLLSPLLGYLVHRMYRKKVTATWQDWSWLFFASLITHPLLDAFTNYGTMLFYPFSNVRIAWRTIFIIDPLYTLPLLIGTLIVLFSQRDAPRRRQANRWALLLSSGYLVLTVVVKLHVRQVVQENLSEQTVGYEKFLTTPAFFNIALWSVVVKQEDQYQVGYYSVFDQDRLIQLKQIPQQKAVLEPYKRDAETKETLDDLITFSEDYYALQAGEDGVLFNDLRFGISTGWFDLSKDYIFTYRIFRQNGEVAIEQQDRSIEPSQADLNRFFQRTKGN</sequence>
<reference evidence="2" key="1">
    <citation type="journal article" date="2023" name="Comput. Struct. Biotechnol. J.">
        <title>Discovery of a novel marine Bacteroidetes with a rich repertoire of carbohydrate-active enzymes.</title>
        <authorList>
            <person name="Chen B."/>
            <person name="Liu G."/>
            <person name="Chen Q."/>
            <person name="Wang H."/>
            <person name="Liu L."/>
            <person name="Tang K."/>
        </authorList>
    </citation>
    <scope>NUCLEOTIDE SEQUENCE</scope>
    <source>
        <strain evidence="2">TK19036</strain>
    </source>
</reference>
<feature type="transmembrane region" description="Helical" evidence="1">
    <location>
        <begin position="163"/>
        <end position="183"/>
    </location>
</feature>
<feature type="transmembrane region" description="Helical" evidence="1">
    <location>
        <begin position="89"/>
        <end position="106"/>
    </location>
</feature>
<dbReference type="GO" id="GO:0016787">
    <property type="term" value="F:hydrolase activity"/>
    <property type="evidence" value="ECO:0007669"/>
    <property type="project" value="UniProtKB-KW"/>
</dbReference>
<dbReference type="PANTHER" id="PTHR40031">
    <property type="entry name" value="HYPOTHETICAL MEMBRANE SPANNING PROTEIN"/>
    <property type="match status" value="1"/>
</dbReference>
<keyword evidence="1" id="KW-0472">Membrane</keyword>
<keyword evidence="2" id="KW-0378">Hydrolase</keyword>
<gene>
    <name evidence="2" type="ORF">K4G66_10035</name>
</gene>
<keyword evidence="1" id="KW-1133">Transmembrane helix</keyword>
<proteinExistence type="predicted"/>
<feature type="transmembrane region" description="Helical" evidence="1">
    <location>
        <begin position="59"/>
        <end position="77"/>
    </location>
</feature>
<feature type="transmembrane region" description="Helical" evidence="1">
    <location>
        <begin position="126"/>
        <end position="151"/>
    </location>
</feature>
<name>A0AA49JHX2_9BACT</name>
<protein>
    <submittedName>
        <fullName evidence="2">Metal-dependent hydrolase</fullName>
    </submittedName>
</protein>
<dbReference type="Pfam" id="PF04307">
    <property type="entry name" value="YdjM"/>
    <property type="match status" value="1"/>
</dbReference>
<evidence type="ECO:0000256" key="1">
    <source>
        <dbReference type="SAM" id="Phobius"/>
    </source>
</evidence>
<evidence type="ECO:0000313" key="2">
    <source>
        <dbReference type="EMBL" id="WKN39040.1"/>
    </source>
</evidence>
<dbReference type="InterPro" id="IPR007404">
    <property type="entry name" value="YdjM-like"/>
</dbReference>
<organism evidence="2">
    <name type="scientific">Roseihalotalea indica</name>
    <dbReference type="NCBI Taxonomy" id="2867963"/>
    <lineage>
        <taxon>Bacteria</taxon>
        <taxon>Pseudomonadati</taxon>
        <taxon>Bacteroidota</taxon>
        <taxon>Cytophagia</taxon>
        <taxon>Cytophagales</taxon>
        <taxon>Catalimonadaceae</taxon>
        <taxon>Roseihalotalea</taxon>
    </lineage>
</organism>
<dbReference type="AlphaFoldDB" id="A0AA49JHX2"/>
<dbReference type="EMBL" id="CP120682">
    <property type="protein sequence ID" value="WKN39040.1"/>
    <property type="molecule type" value="Genomic_DNA"/>
</dbReference>
<reference evidence="2" key="2">
    <citation type="journal article" date="2024" name="Antonie Van Leeuwenhoek">
        <title>Roseihalotalea indica gen. nov., sp. nov., a halophilic Bacteroidetes from mesopelagic Southwest Indian Ocean with higher carbohydrate metabolic potential.</title>
        <authorList>
            <person name="Chen B."/>
            <person name="Zhang M."/>
            <person name="Lin D."/>
            <person name="Ye J."/>
            <person name="Tang K."/>
        </authorList>
    </citation>
    <scope>NUCLEOTIDE SEQUENCE</scope>
    <source>
        <strain evidence="2">TK19036</strain>
    </source>
</reference>
<accession>A0AA49JHX2</accession>
<keyword evidence="1" id="KW-0812">Transmembrane</keyword>
<dbReference type="InterPro" id="IPR053170">
    <property type="entry name" value="Transcription_regulator"/>
</dbReference>